<evidence type="ECO:0000256" key="1">
    <source>
        <dbReference type="SAM" id="MobiDB-lite"/>
    </source>
</evidence>
<comment type="caution">
    <text evidence="2">The sequence shown here is derived from an EMBL/GenBank/DDBJ whole genome shotgun (WGS) entry which is preliminary data.</text>
</comment>
<organism evidence="2 3">
    <name type="scientific">Hyphodiscus hymeniophilus</name>
    <dbReference type="NCBI Taxonomy" id="353542"/>
    <lineage>
        <taxon>Eukaryota</taxon>
        <taxon>Fungi</taxon>
        <taxon>Dikarya</taxon>
        <taxon>Ascomycota</taxon>
        <taxon>Pezizomycotina</taxon>
        <taxon>Leotiomycetes</taxon>
        <taxon>Helotiales</taxon>
        <taxon>Hyphodiscaceae</taxon>
        <taxon>Hyphodiscus</taxon>
    </lineage>
</organism>
<feature type="region of interest" description="Disordered" evidence="1">
    <location>
        <begin position="1"/>
        <end position="25"/>
    </location>
</feature>
<protein>
    <submittedName>
        <fullName evidence="2">Uncharacterized protein</fullName>
    </submittedName>
</protein>
<proteinExistence type="predicted"/>
<dbReference type="Proteomes" id="UP000785200">
    <property type="component" value="Unassembled WGS sequence"/>
</dbReference>
<feature type="region of interest" description="Disordered" evidence="1">
    <location>
        <begin position="51"/>
        <end position="70"/>
    </location>
</feature>
<evidence type="ECO:0000313" key="3">
    <source>
        <dbReference type="Proteomes" id="UP000785200"/>
    </source>
</evidence>
<accession>A0A9P6VQ06</accession>
<evidence type="ECO:0000313" key="2">
    <source>
        <dbReference type="EMBL" id="KAG0652073.1"/>
    </source>
</evidence>
<dbReference type="AlphaFoldDB" id="A0A9P6VQ06"/>
<name>A0A9P6VQ06_9HELO</name>
<dbReference type="EMBL" id="VNKQ01000003">
    <property type="protein sequence ID" value="KAG0652073.1"/>
    <property type="molecule type" value="Genomic_DNA"/>
</dbReference>
<gene>
    <name evidence="2" type="ORF">D0Z07_1177</name>
</gene>
<keyword evidence="3" id="KW-1185">Reference proteome</keyword>
<sequence length="80" mass="8657">MPSQIPTPIALPVPRRRPSPLLNNPSFGQDVTLCLANTLNSKAKMPYMLDENDYAPPAPPPPSPVNFPSESWSTACVVRG</sequence>
<feature type="compositionally biased region" description="Pro residues" evidence="1">
    <location>
        <begin position="56"/>
        <end position="65"/>
    </location>
</feature>
<reference evidence="2" key="1">
    <citation type="submission" date="2019-07" db="EMBL/GenBank/DDBJ databases">
        <title>Hyphodiscus hymeniophilus genome sequencing and assembly.</title>
        <authorList>
            <person name="Kramer G."/>
            <person name="Nodwell J."/>
        </authorList>
    </citation>
    <scope>NUCLEOTIDE SEQUENCE</scope>
    <source>
        <strain evidence="2">ATCC 34498</strain>
    </source>
</reference>